<dbReference type="Proteomes" id="UP000031518">
    <property type="component" value="Unassembled WGS sequence"/>
</dbReference>
<feature type="transmembrane region" description="Helical" evidence="5">
    <location>
        <begin position="45"/>
        <end position="62"/>
    </location>
</feature>
<organism evidence="6 7">
    <name type="scientific">Pyrinomonas methylaliphatogenes</name>
    <dbReference type="NCBI Taxonomy" id="454194"/>
    <lineage>
        <taxon>Bacteria</taxon>
        <taxon>Pseudomonadati</taxon>
        <taxon>Acidobacteriota</taxon>
        <taxon>Blastocatellia</taxon>
        <taxon>Blastocatellales</taxon>
        <taxon>Pyrinomonadaceae</taxon>
        <taxon>Pyrinomonas</taxon>
    </lineage>
</organism>
<keyword evidence="3 5" id="KW-1133">Transmembrane helix</keyword>
<evidence type="ECO:0000313" key="6">
    <source>
        <dbReference type="EMBL" id="CDM65797.1"/>
    </source>
</evidence>
<dbReference type="PANTHER" id="PTHR43701">
    <property type="entry name" value="MEMBRANE TRANSPORTER PROTEIN MJ0441-RELATED"/>
    <property type="match status" value="1"/>
</dbReference>
<name>A0A0B6WYI4_9BACT</name>
<evidence type="ECO:0000256" key="4">
    <source>
        <dbReference type="ARBA" id="ARBA00023136"/>
    </source>
</evidence>
<dbReference type="AlphaFoldDB" id="A0A0B6WYI4"/>
<dbReference type="InterPro" id="IPR002781">
    <property type="entry name" value="TM_pro_TauE-like"/>
</dbReference>
<accession>A0A0B6WYI4</accession>
<comment type="similarity">
    <text evidence="5">Belongs to the 4-toluene sulfonate uptake permease (TSUP) (TC 2.A.102) family.</text>
</comment>
<dbReference type="PANTHER" id="PTHR43701:SF5">
    <property type="entry name" value="MEMBRANE TRANSPORTER PROTEIN-RELATED"/>
    <property type="match status" value="1"/>
</dbReference>
<dbReference type="RefSeq" id="WP_041976626.1">
    <property type="nucleotide sequence ID" value="NZ_CBXV010000006.1"/>
</dbReference>
<feature type="transmembrane region" description="Helical" evidence="5">
    <location>
        <begin position="192"/>
        <end position="211"/>
    </location>
</feature>
<reference evidence="6 7" key="2">
    <citation type="submission" date="2015-01" db="EMBL/GenBank/DDBJ databases">
        <title>Complete genome sequence of Pyrinomonas methylaliphatogenes type strain K22T.</title>
        <authorList>
            <person name="Lee K.C.Y."/>
            <person name="Power J.F."/>
            <person name="Dunfield P.F."/>
            <person name="Morgan X.C."/>
            <person name="Huttenhower C."/>
            <person name="Stott M.B."/>
        </authorList>
    </citation>
    <scope>NUCLEOTIDE SEQUENCE [LARGE SCALE GENOMIC DNA]</scope>
    <source>
        <strain evidence="6 7">K22</strain>
    </source>
</reference>
<keyword evidence="5" id="KW-1003">Cell membrane</keyword>
<feature type="transmembrane region" description="Helical" evidence="5">
    <location>
        <begin position="95"/>
        <end position="115"/>
    </location>
</feature>
<keyword evidence="4 5" id="KW-0472">Membrane</keyword>
<evidence type="ECO:0000256" key="5">
    <source>
        <dbReference type="RuleBase" id="RU363041"/>
    </source>
</evidence>
<feature type="transmembrane region" description="Helical" evidence="5">
    <location>
        <begin position="69"/>
        <end position="89"/>
    </location>
</feature>
<keyword evidence="2 5" id="KW-0812">Transmembrane</keyword>
<proteinExistence type="inferred from homology"/>
<dbReference type="Pfam" id="PF01925">
    <property type="entry name" value="TauE"/>
    <property type="match status" value="1"/>
</dbReference>
<reference evidence="6 7" key="1">
    <citation type="submission" date="2013-12" db="EMBL/GenBank/DDBJ databases">
        <authorList>
            <person name="Stott M."/>
        </authorList>
    </citation>
    <scope>NUCLEOTIDE SEQUENCE [LARGE SCALE GENOMIC DNA]</scope>
    <source>
        <strain evidence="6 7">K22</strain>
    </source>
</reference>
<keyword evidence="7" id="KW-1185">Reference proteome</keyword>
<feature type="transmembrane region" description="Helical" evidence="5">
    <location>
        <begin position="223"/>
        <end position="241"/>
    </location>
</feature>
<evidence type="ECO:0000256" key="3">
    <source>
        <dbReference type="ARBA" id="ARBA00022989"/>
    </source>
</evidence>
<dbReference type="GO" id="GO:0005886">
    <property type="term" value="C:plasma membrane"/>
    <property type="evidence" value="ECO:0007669"/>
    <property type="project" value="UniProtKB-SubCell"/>
</dbReference>
<gene>
    <name evidence="6" type="ORF">PYK22_01804</name>
</gene>
<dbReference type="OrthoDB" id="560496at2"/>
<evidence type="ECO:0000313" key="7">
    <source>
        <dbReference type="Proteomes" id="UP000031518"/>
    </source>
</evidence>
<feature type="transmembrane region" description="Helical" evidence="5">
    <location>
        <begin position="127"/>
        <end position="152"/>
    </location>
</feature>
<protein>
    <recommendedName>
        <fullName evidence="5">Probable membrane transporter protein</fullName>
    </recommendedName>
</protein>
<dbReference type="InterPro" id="IPR051598">
    <property type="entry name" value="TSUP/Inactive_protease-like"/>
</dbReference>
<comment type="subcellular location">
    <subcellularLocation>
        <location evidence="5">Cell membrane</location>
        <topology evidence="5">Multi-pass membrane protein</topology>
    </subcellularLocation>
    <subcellularLocation>
        <location evidence="1">Membrane</location>
        <topology evidence="1">Multi-pass membrane protein</topology>
    </subcellularLocation>
</comment>
<sequence>MKLLFLPMAIFLMALLYSSVGHGGASGYLAAMALFGVPPEIMRPSALTLNLIVSLIAALQFYREGHFSWRLFSMFAAASIPAAYLGGSIHLPTRVYKPLVGCVLLFAAWRLWTSLRGGSEEVKDPPLALALLLGGLIGLLSGLTGVGGGIFLSPLLILAGWATARQTAGISAAFIFVNSAAGLMGNPASLRLLPSSFPFWAAAALIGGLIGSELGRRRLPPRTLRRVLALVLVVAGLKMIFG</sequence>
<dbReference type="EMBL" id="CBXV010000006">
    <property type="protein sequence ID" value="CDM65797.1"/>
    <property type="molecule type" value="Genomic_DNA"/>
</dbReference>
<evidence type="ECO:0000256" key="1">
    <source>
        <dbReference type="ARBA" id="ARBA00004141"/>
    </source>
</evidence>
<evidence type="ECO:0000256" key="2">
    <source>
        <dbReference type="ARBA" id="ARBA00022692"/>
    </source>
</evidence>